<dbReference type="Proteomes" id="UP001247620">
    <property type="component" value="Unassembled WGS sequence"/>
</dbReference>
<organism evidence="3 4">
    <name type="scientific">Mucilaginibacter pocheonensis</name>
    <dbReference type="NCBI Taxonomy" id="398050"/>
    <lineage>
        <taxon>Bacteria</taxon>
        <taxon>Pseudomonadati</taxon>
        <taxon>Bacteroidota</taxon>
        <taxon>Sphingobacteriia</taxon>
        <taxon>Sphingobacteriales</taxon>
        <taxon>Sphingobacteriaceae</taxon>
        <taxon>Mucilaginibacter</taxon>
    </lineage>
</organism>
<protein>
    <recommendedName>
        <fullName evidence="2">DUF6438 domain-containing protein</fullName>
    </recommendedName>
</protein>
<feature type="signal peptide" evidence="1">
    <location>
        <begin position="1"/>
        <end position="22"/>
    </location>
</feature>
<evidence type="ECO:0000313" key="3">
    <source>
        <dbReference type="EMBL" id="MDR6943289.1"/>
    </source>
</evidence>
<proteinExistence type="predicted"/>
<evidence type="ECO:0000259" key="2">
    <source>
        <dbReference type="Pfam" id="PF20033"/>
    </source>
</evidence>
<accession>A0ABU1TD86</accession>
<feature type="domain" description="DUF6438" evidence="2">
    <location>
        <begin position="141"/>
        <end position="237"/>
    </location>
</feature>
<dbReference type="Pfam" id="PF20033">
    <property type="entry name" value="DUF6438"/>
    <property type="match status" value="1"/>
</dbReference>
<dbReference type="RefSeq" id="WP_310097284.1">
    <property type="nucleotide sequence ID" value="NZ_JAVDUU010000003.1"/>
</dbReference>
<sequence length="265" mass="30821">MRKRSFLLLVFTSVFHVLFAQKKAPLTQGTRIDAERWITSSLGHLYFSDKKVYYNFVGYAGSKAHYTIINDTLIMADIYHSSADNFKQEHRDNFKFLIRHIDHNRLYLKAVEPNAIKLAGNTTYEFRNFKNSYDKNIEFSKIYFLSSTCFGDCPQLGIEIWPNGDYHLKAGEHAQPYKGNYTGRLSAVQLDSLNFWLKHSELKKMNDWQQGNQVVDAPNYYFAIDFANNKKKLSITTNEPPLNIIDLVNFMLSSYKKIQLTPVNQ</sequence>
<dbReference type="EMBL" id="JAVDUU010000003">
    <property type="protein sequence ID" value="MDR6943289.1"/>
    <property type="molecule type" value="Genomic_DNA"/>
</dbReference>
<dbReference type="InterPro" id="IPR045497">
    <property type="entry name" value="DUF6438"/>
</dbReference>
<evidence type="ECO:0000313" key="4">
    <source>
        <dbReference type="Proteomes" id="UP001247620"/>
    </source>
</evidence>
<name>A0ABU1TD86_9SPHI</name>
<comment type="caution">
    <text evidence="3">The sequence shown here is derived from an EMBL/GenBank/DDBJ whole genome shotgun (WGS) entry which is preliminary data.</text>
</comment>
<keyword evidence="4" id="KW-1185">Reference proteome</keyword>
<gene>
    <name evidence="3" type="ORF">J2W55_003142</name>
</gene>
<evidence type="ECO:0000256" key="1">
    <source>
        <dbReference type="SAM" id="SignalP"/>
    </source>
</evidence>
<reference evidence="3 4" key="1">
    <citation type="submission" date="2023-07" db="EMBL/GenBank/DDBJ databases">
        <title>Sorghum-associated microbial communities from plants grown in Nebraska, USA.</title>
        <authorList>
            <person name="Schachtman D."/>
        </authorList>
    </citation>
    <scope>NUCLEOTIDE SEQUENCE [LARGE SCALE GENOMIC DNA]</scope>
    <source>
        <strain evidence="3 4">3262</strain>
    </source>
</reference>
<feature type="chain" id="PRO_5047218723" description="DUF6438 domain-containing protein" evidence="1">
    <location>
        <begin position="23"/>
        <end position="265"/>
    </location>
</feature>
<keyword evidence="1" id="KW-0732">Signal</keyword>